<comment type="caution">
    <text evidence="7">The sequence shown here is derived from an EMBL/GenBank/DDBJ whole genome shotgun (WGS) entry which is preliminary data.</text>
</comment>
<evidence type="ECO:0000313" key="8">
    <source>
        <dbReference type="Proteomes" id="UP000696485"/>
    </source>
</evidence>
<dbReference type="EMBL" id="JAAAUY010000392">
    <property type="protein sequence ID" value="KAF9330507.1"/>
    <property type="molecule type" value="Genomic_DNA"/>
</dbReference>
<dbReference type="InterPro" id="IPR015500">
    <property type="entry name" value="Peptidase_S8_subtilisin-rel"/>
</dbReference>
<evidence type="ECO:0000313" key="7">
    <source>
        <dbReference type="EMBL" id="KAF9330507.1"/>
    </source>
</evidence>
<organism evidence="7 8">
    <name type="scientific">Podila minutissima</name>
    <dbReference type="NCBI Taxonomy" id="64525"/>
    <lineage>
        <taxon>Eukaryota</taxon>
        <taxon>Fungi</taxon>
        <taxon>Fungi incertae sedis</taxon>
        <taxon>Mucoromycota</taxon>
        <taxon>Mortierellomycotina</taxon>
        <taxon>Mortierellomycetes</taxon>
        <taxon>Mortierellales</taxon>
        <taxon>Mortierellaceae</taxon>
        <taxon>Podila</taxon>
    </lineage>
</organism>
<keyword evidence="3" id="KW-0378">Hydrolase</keyword>
<evidence type="ECO:0000256" key="2">
    <source>
        <dbReference type="ARBA" id="ARBA00022670"/>
    </source>
</evidence>
<gene>
    <name evidence="7" type="ORF">BG006_006537</name>
</gene>
<dbReference type="Gene3D" id="3.30.70.80">
    <property type="entry name" value="Peptidase S8 propeptide/proteinase inhibitor I9"/>
    <property type="match status" value="1"/>
</dbReference>
<dbReference type="PANTHER" id="PTHR43806:SF11">
    <property type="entry name" value="CEREVISIN-RELATED"/>
    <property type="match status" value="1"/>
</dbReference>
<keyword evidence="4" id="KW-0720">Serine protease</keyword>
<dbReference type="InterPro" id="IPR037045">
    <property type="entry name" value="S8pro/Inhibitor_I9_sf"/>
</dbReference>
<comment type="similarity">
    <text evidence="1 5">Belongs to the peptidase S8 family.</text>
</comment>
<dbReference type="AlphaFoldDB" id="A0A9P5VLA0"/>
<proteinExistence type="inferred from homology"/>
<keyword evidence="2" id="KW-0645">Protease</keyword>
<evidence type="ECO:0000256" key="3">
    <source>
        <dbReference type="ARBA" id="ARBA00022801"/>
    </source>
</evidence>
<dbReference type="GO" id="GO:0006508">
    <property type="term" value="P:proteolysis"/>
    <property type="evidence" value="ECO:0007669"/>
    <property type="project" value="UniProtKB-KW"/>
</dbReference>
<dbReference type="InterPro" id="IPR022398">
    <property type="entry name" value="Peptidase_S8_His-AS"/>
</dbReference>
<dbReference type="InterPro" id="IPR034193">
    <property type="entry name" value="PCSK9_ProteinaseK-like"/>
</dbReference>
<protein>
    <recommendedName>
        <fullName evidence="6">Peptidase S8/S53 domain-containing protein</fullName>
    </recommendedName>
</protein>
<dbReference type="CDD" id="cd04077">
    <property type="entry name" value="Peptidases_S8_PCSK9_ProteinaseK_like"/>
    <property type="match status" value="1"/>
</dbReference>
<keyword evidence="8" id="KW-1185">Reference proteome</keyword>
<dbReference type="PANTHER" id="PTHR43806">
    <property type="entry name" value="PEPTIDASE S8"/>
    <property type="match status" value="1"/>
</dbReference>
<comment type="caution">
    <text evidence="5">Lacks conserved residue(s) required for the propagation of feature annotation.</text>
</comment>
<dbReference type="SUPFAM" id="SSF54897">
    <property type="entry name" value="Protease propeptides/inhibitors"/>
    <property type="match status" value="1"/>
</dbReference>
<dbReference type="PROSITE" id="PS00137">
    <property type="entry name" value="SUBTILASE_HIS"/>
    <property type="match status" value="1"/>
</dbReference>
<dbReference type="SUPFAM" id="SSF52743">
    <property type="entry name" value="Subtilisin-like"/>
    <property type="match status" value="1"/>
</dbReference>
<sequence length="341" mass="36380">MSINKKNIGDVVPGEFIIVLKDGSFVQKFQDKVNSVDDHDAKLLTAYKAILACCATLSTNMVQEFKNDDNVAYIEQVRVVGLKLPDASLVTTAMQPDDLWNLNRVCERKLGVKCPSHAPATGKGITEYVVDTGVYTDHQEFNGRASWGANFVPNSEDTDEYGHGTYVAGTIGGSTYCVAKEVSIVSVKVLDARGSGTIANVLAGLDWVVKNAIPGKSVVDVPGGGGKSRAIDDIIKRLYNKSIPVFVAAGTDPSHNSGDGSPSGSPYAYTVASMDWLDQPSRFNSPGKNVDIFCTGLNPGLEAIEVYEYLSKNATSGSLSGDLKGMPNLIVYNNPNETTVA</sequence>
<evidence type="ECO:0000256" key="1">
    <source>
        <dbReference type="ARBA" id="ARBA00011073"/>
    </source>
</evidence>
<name>A0A9P5VLA0_9FUNG</name>
<dbReference type="GO" id="GO:0004252">
    <property type="term" value="F:serine-type endopeptidase activity"/>
    <property type="evidence" value="ECO:0007669"/>
    <property type="project" value="InterPro"/>
</dbReference>
<accession>A0A9P5VLA0</accession>
<dbReference type="InterPro" id="IPR036852">
    <property type="entry name" value="Peptidase_S8/S53_dom_sf"/>
</dbReference>
<reference evidence="7" key="1">
    <citation type="journal article" date="2020" name="Fungal Divers.">
        <title>Resolving the Mortierellaceae phylogeny through synthesis of multi-gene phylogenetics and phylogenomics.</title>
        <authorList>
            <person name="Vandepol N."/>
            <person name="Liber J."/>
            <person name="Desiro A."/>
            <person name="Na H."/>
            <person name="Kennedy M."/>
            <person name="Barry K."/>
            <person name="Grigoriev I.V."/>
            <person name="Miller A.N."/>
            <person name="O'Donnell K."/>
            <person name="Stajich J.E."/>
            <person name="Bonito G."/>
        </authorList>
    </citation>
    <scope>NUCLEOTIDE SEQUENCE</scope>
    <source>
        <strain evidence="7">NVP1</strain>
    </source>
</reference>
<dbReference type="InterPro" id="IPR050131">
    <property type="entry name" value="Peptidase_S8_subtilisin-like"/>
</dbReference>
<evidence type="ECO:0000256" key="5">
    <source>
        <dbReference type="PROSITE-ProRule" id="PRU01240"/>
    </source>
</evidence>
<dbReference type="GO" id="GO:0005615">
    <property type="term" value="C:extracellular space"/>
    <property type="evidence" value="ECO:0007669"/>
    <property type="project" value="TreeGrafter"/>
</dbReference>
<evidence type="ECO:0000256" key="4">
    <source>
        <dbReference type="ARBA" id="ARBA00022825"/>
    </source>
</evidence>
<dbReference type="InterPro" id="IPR000209">
    <property type="entry name" value="Peptidase_S8/S53_dom"/>
</dbReference>
<dbReference type="Proteomes" id="UP000696485">
    <property type="component" value="Unassembled WGS sequence"/>
</dbReference>
<feature type="domain" description="Peptidase S8/S53" evidence="6">
    <location>
        <begin position="122"/>
        <end position="305"/>
    </location>
</feature>
<dbReference type="Pfam" id="PF00082">
    <property type="entry name" value="Peptidase_S8"/>
    <property type="match status" value="1"/>
</dbReference>
<evidence type="ECO:0000259" key="6">
    <source>
        <dbReference type="Pfam" id="PF00082"/>
    </source>
</evidence>
<dbReference type="Gene3D" id="3.40.50.200">
    <property type="entry name" value="Peptidase S8/S53 domain"/>
    <property type="match status" value="1"/>
</dbReference>
<dbReference type="PROSITE" id="PS51892">
    <property type="entry name" value="SUBTILASE"/>
    <property type="match status" value="1"/>
</dbReference>
<dbReference type="PRINTS" id="PR00723">
    <property type="entry name" value="SUBTILISIN"/>
</dbReference>